<dbReference type="InterPro" id="IPR036770">
    <property type="entry name" value="Ankyrin_rpt-contain_sf"/>
</dbReference>
<dbReference type="Pfam" id="PF12796">
    <property type="entry name" value="Ank_2"/>
    <property type="match status" value="1"/>
</dbReference>
<reference evidence="2" key="1">
    <citation type="submission" date="2021-01" db="EMBL/GenBank/DDBJ databases">
        <authorList>
            <person name="Corre E."/>
            <person name="Pelletier E."/>
            <person name="Niang G."/>
            <person name="Scheremetjew M."/>
            <person name="Finn R."/>
            <person name="Kale V."/>
            <person name="Holt S."/>
            <person name="Cochrane G."/>
            <person name="Meng A."/>
            <person name="Brown T."/>
            <person name="Cohen L."/>
        </authorList>
    </citation>
    <scope>NUCLEOTIDE SEQUENCE</scope>
    <source>
        <strain evidence="2">CCMP443</strain>
    </source>
</reference>
<dbReference type="Gene3D" id="1.25.40.20">
    <property type="entry name" value="Ankyrin repeat-containing domain"/>
    <property type="match status" value="1"/>
</dbReference>
<dbReference type="SUPFAM" id="SSF48403">
    <property type="entry name" value="Ankyrin repeat"/>
    <property type="match status" value="1"/>
</dbReference>
<protein>
    <submittedName>
        <fullName evidence="2">Uncharacterized protein</fullName>
    </submittedName>
</protein>
<keyword evidence="1" id="KW-0040">ANK repeat</keyword>
<name>A0A7S0VR04_9CRYP</name>
<organism evidence="2">
    <name type="scientific">Hemiselmis tepida</name>
    <dbReference type="NCBI Taxonomy" id="464990"/>
    <lineage>
        <taxon>Eukaryota</taxon>
        <taxon>Cryptophyceae</taxon>
        <taxon>Cryptomonadales</taxon>
        <taxon>Hemiselmidaceae</taxon>
        <taxon>Hemiselmis</taxon>
    </lineage>
</organism>
<proteinExistence type="predicted"/>
<dbReference type="PROSITE" id="PS50297">
    <property type="entry name" value="ANK_REP_REGION"/>
    <property type="match status" value="1"/>
</dbReference>
<dbReference type="AlphaFoldDB" id="A0A7S0VR04"/>
<accession>A0A7S0VR04</accession>
<dbReference type="EMBL" id="HBFN01016451">
    <property type="protein sequence ID" value="CAD8795957.1"/>
    <property type="molecule type" value="Transcribed_RNA"/>
</dbReference>
<feature type="repeat" description="ANK" evidence="1">
    <location>
        <begin position="32"/>
        <end position="64"/>
    </location>
</feature>
<evidence type="ECO:0000313" key="2">
    <source>
        <dbReference type="EMBL" id="CAD8795957.1"/>
    </source>
</evidence>
<dbReference type="PROSITE" id="PS50088">
    <property type="entry name" value="ANK_REPEAT"/>
    <property type="match status" value="1"/>
</dbReference>
<gene>
    <name evidence="2" type="ORF">HTEP1355_LOCUS9597</name>
</gene>
<evidence type="ECO:0000256" key="1">
    <source>
        <dbReference type="PROSITE-ProRule" id="PRU00023"/>
    </source>
</evidence>
<sequence>MDRAIWTAFREGDFEPMLDCLTVRNMSHAREDGTTPLMAACCRGNAMVVQLLLDLQCDALAKDSKGFAAVDFAQQSGHEDLTTKIVKTITPEVDDQGRPVFTWDKCLHGGEDLHLDLNQGYLVCTACGLILKENALQFDTDADGKPRKTVSIRGADSEYNEWRSQELDLADCMEKLGIIDNDEAKRRGAASSIWAKRERALTWLDSRRRFVRNQALEQRGDQLPSKLECIEEYSEDGEFRIPMQKKLLHQGEVLRPRFKGSGKPSVECEEVDEEFIDVDNLRKQYHSTTILWTSCKARWARVTEAMLLHEKKLTAIDVHEEWVQHEEEHREVEIEWEME</sequence>
<dbReference type="InterPro" id="IPR002110">
    <property type="entry name" value="Ankyrin_rpt"/>
</dbReference>